<dbReference type="SUPFAM" id="SSF88713">
    <property type="entry name" value="Glycoside hydrolase/deacetylase"/>
    <property type="match status" value="1"/>
</dbReference>
<dbReference type="PANTHER" id="PTHR10587">
    <property type="entry name" value="GLYCOSYL TRANSFERASE-RELATED"/>
    <property type="match status" value="1"/>
</dbReference>
<organism evidence="3 4">
    <name type="scientific">Streptomyces mauvecolor</name>
    <dbReference type="NCBI Taxonomy" id="58345"/>
    <lineage>
        <taxon>Bacteria</taxon>
        <taxon>Bacillati</taxon>
        <taxon>Actinomycetota</taxon>
        <taxon>Actinomycetes</taxon>
        <taxon>Kitasatosporales</taxon>
        <taxon>Streptomycetaceae</taxon>
        <taxon>Streptomyces</taxon>
    </lineage>
</organism>
<comment type="caution">
    <text evidence="3">The sequence shown here is derived from an EMBL/GenBank/DDBJ whole genome shotgun (WGS) entry which is preliminary data.</text>
</comment>
<dbReference type="PROSITE" id="PS51677">
    <property type="entry name" value="NODB"/>
    <property type="match status" value="1"/>
</dbReference>
<sequence length="231" mass="24902">MPSPRIARRRARRAALAVLAPVLLLACLAGPARADAAWPEPVPVVSHVDTADPVVFLTIDDGWNHDPAARQLLLDRQVPASLFLLPGAYSYDAEYFRTLLDHGPAAVENHTVNHPDLTTLPEAGQKSELCGAREQALAQFGLEPRLARPPYGAYDATTRRVARECGAKALVTWTYDFTTWSGVTPPTPSLRAGDIVLLHFNDTVSADLARALAAADAAGLRVAPLRSYVPE</sequence>
<dbReference type="RefSeq" id="WP_344375390.1">
    <property type="nucleotide sequence ID" value="NZ_BAAASQ010000010.1"/>
</dbReference>
<accession>A0ABV9UG51</accession>
<dbReference type="EC" id="3.-.-.-" evidence="3"/>
<evidence type="ECO:0000259" key="2">
    <source>
        <dbReference type="PROSITE" id="PS51677"/>
    </source>
</evidence>
<feature type="chain" id="PRO_5047382053" evidence="1">
    <location>
        <begin position="35"/>
        <end position="231"/>
    </location>
</feature>
<evidence type="ECO:0000256" key="1">
    <source>
        <dbReference type="SAM" id="SignalP"/>
    </source>
</evidence>
<dbReference type="Gene3D" id="3.20.20.370">
    <property type="entry name" value="Glycoside hydrolase/deacetylase"/>
    <property type="match status" value="1"/>
</dbReference>
<proteinExistence type="predicted"/>
<dbReference type="InterPro" id="IPR002509">
    <property type="entry name" value="NODB_dom"/>
</dbReference>
<reference evidence="4" key="1">
    <citation type="journal article" date="2019" name="Int. J. Syst. Evol. Microbiol.">
        <title>The Global Catalogue of Microorganisms (GCM) 10K type strain sequencing project: providing services to taxonomists for standard genome sequencing and annotation.</title>
        <authorList>
            <consortium name="The Broad Institute Genomics Platform"/>
            <consortium name="The Broad Institute Genome Sequencing Center for Infectious Disease"/>
            <person name="Wu L."/>
            <person name="Ma J."/>
        </authorList>
    </citation>
    <scope>NUCLEOTIDE SEQUENCE [LARGE SCALE GENOMIC DNA]</scope>
    <source>
        <strain evidence="4">CCM 7224</strain>
    </source>
</reference>
<dbReference type="CDD" id="cd10917">
    <property type="entry name" value="CE4_NodB_like_6s_7s"/>
    <property type="match status" value="1"/>
</dbReference>
<keyword evidence="4" id="KW-1185">Reference proteome</keyword>
<evidence type="ECO:0000313" key="4">
    <source>
        <dbReference type="Proteomes" id="UP001595834"/>
    </source>
</evidence>
<dbReference type="PANTHER" id="PTHR10587:SF134">
    <property type="entry name" value="SECRETED PROTEIN"/>
    <property type="match status" value="1"/>
</dbReference>
<feature type="domain" description="NodB homology" evidence="2">
    <location>
        <begin position="53"/>
        <end position="231"/>
    </location>
</feature>
<keyword evidence="3" id="KW-0378">Hydrolase</keyword>
<evidence type="ECO:0000313" key="3">
    <source>
        <dbReference type="EMBL" id="MFC4955931.1"/>
    </source>
</evidence>
<name>A0ABV9UG51_9ACTN</name>
<dbReference type="InterPro" id="IPR011330">
    <property type="entry name" value="Glyco_hydro/deAcase_b/a-brl"/>
</dbReference>
<dbReference type="PROSITE" id="PS51257">
    <property type="entry name" value="PROKAR_LIPOPROTEIN"/>
    <property type="match status" value="1"/>
</dbReference>
<dbReference type="InterPro" id="IPR050248">
    <property type="entry name" value="Polysacc_deacetylase_ArnD"/>
</dbReference>
<dbReference type="EMBL" id="JBHSIZ010000006">
    <property type="protein sequence ID" value="MFC4955931.1"/>
    <property type="molecule type" value="Genomic_DNA"/>
</dbReference>
<gene>
    <name evidence="3" type="ORF">ACFPFX_06400</name>
</gene>
<feature type="signal peptide" evidence="1">
    <location>
        <begin position="1"/>
        <end position="34"/>
    </location>
</feature>
<dbReference type="Pfam" id="PF01522">
    <property type="entry name" value="Polysacc_deac_1"/>
    <property type="match status" value="1"/>
</dbReference>
<dbReference type="Proteomes" id="UP001595834">
    <property type="component" value="Unassembled WGS sequence"/>
</dbReference>
<keyword evidence="1" id="KW-0732">Signal</keyword>
<dbReference type="GO" id="GO:0016787">
    <property type="term" value="F:hydrolase activity"/>
    <property type="evidence" value="ECO:0007669"/>
    <property type="project" value="UniProtKB-KW"/>
</dbReference>
<protein>
    <submittedName>
        <fullName evidence="3">Polysaccharide deacetylase family protein</fullName>
        <ecNumber evidence="3">3.-.-.-</ecNumber>
    </submittedName>
</protein>